<evidence type="ECO:0000313" key="4">
    <source>
        <dbReference type="EMBL" id="GAA1748014.1"/>
    </source>
</evidence>
<dbReference type="EMBL" id="BAAAPN010000015">
    <property type="protein sequence ID" value="GAA1748014.1"/>
    <property type="molecule type" value="Genomic_DNA"/>
</dbReference>
<evidence type="ECO:0000256" key="2">
    <source>
        <dbReference type="SAM" id="Phobius"/>
    </source>
</evidence>
<reference evidence="5" key="1">
    <citation type="journal article" date="2019" name="Int. J. Syst. Evol. Microbiol.">
        <title>The Global Catalogue of Microorganisms (GCM) 10K type strain sequencing project: providing services to taxonomists for standard genome sequencing and annotation.</title>
        <authorList>
            <consortium name="The Broad Institute Genomics Platform"/>
            <consortium name="The Broad Institute Genome Sequencing Center for Infectious Disease"/>
            <person name="Wu L."/>
            <person name="Ma J."/>
        </authorList>
    </citation>
    <scope>NUCLEOTIDE SEQUENCE [LARGE SCALE GENOMIC DNA]</scope>
    <source>
        <strain evidence="5">JCM 15591</strain>
    </source>
</reference>
<feature type="region of interest" description="Disordered" evidence="1">
    <location>
        <begin position="161"/>
        <end position="182"/>
    </location>
</feature>
<keyword evidence="2" id="KW-0812">Transmembrane</keyword>
<dbReference type="RefSeq" id="WP_344061835.1">
    <property type="nucleotide sequence ID" value="NZ_BAAAPN010000015.1"/>
</dbReference>
<keyword evidence="2" id="KW-1133">Transmembrane helix</keyword>
<proteinExistence type="predicted"/>
<evidence type="ECO:0000313" key="5">
    <source>
        <dbReference type="Proteomes" id="UP001501475"/>
    </source>
</evidence>
<keyword evidence="5" id="KW-1185">Reference proteome</keyword>
<comment type="caution">
    <text evidence="4">The sequence shown here is derived from an EMBL/GenBank/DDBJ whole genome shotgun (WGS) entry which is preliminary data.</text>
</comment>
<dbReference type="Proteomes" id="UP001501475">
    <property type="component" value="Unassembled WGS sequence"/>
</dbReference>
<dbReference type="Pfam" id="PF04024">
    <property type="entry name" value="PspC"/>
    <property type="match status" value="1"/>
</dbReference>
<feature type="transmembrane region" description="Helical" evidence="2">
    <location>
        <begin position="93"/>
        <end position="110"/>
    </location>
</feature>
<feature type="transmembrane region" description="Helical" evidence="2">
    <location>
        <begin position="51"/>
        <end position="73"/>
    </location>
</feature>
<name>A0ABP4W653_9MICO</name>
<evidence type="ECO:0000256" key="1">
    <source>
        <dbReference type="SAM" id="MobiDB-lite"/>
    </source>
</evidence>
<evidence type="ECO:0000259" key="3">
    <source>
        <dbReference type="Pfam" id="PF04024"/>
    </source>
</evidence>
<gene>
    <name evidence="4" type="ORF">GCM10009810_05780</name>
</gene>
<feature type="compositionally biased region" description="Low complexity" evidence="1">
    <location>
        <begin position="161"/>
        <end position="170"/>
    </location>
</feature>
<feature type="transmembrane region" description="Helical" evidence="2">
    <location>
        <begin position="116"/>
        <end position="134"/>
    </location>
</feature>
<feature type="domain" description="Phage shock protein PspC N-terminal" evidence="3">
    <location>
        <begin position="23"/>
        <end position="75"/>
    </location>
</feature>
<protein>
    <recommendedName>
        <fullName evidence="3">Phage shock protein PspC N-terminal domain-containing protein</fullName>
    </recommendedName>
</protein>
<organism evidence="4 5">
    <name type="scientific">Nostocoides vanveenii</name>
    <dbReference type="NCBI Taxonomy" id="330835"/>
    <lineage>
        <taxon>Bacteria</taxon>
        <taxon>Bacillati</taxon>
        <taxon>Actinomycetota</taxon>
        <taxon>Actinomycetes</taxon>
        <taxon>Micrococcales</taxon>
        <taxon>Intrasporangiaceae</taxon>
        <taxon>Nostocoides</taxon>
    </lineage>
</organism>
<dbReference type="InterPro" id="IPR007168">
    <property type="entry name" value="Phageshock_PspC_N"/>
</dbReference>
<keyword evidence="2" id="KW-0472">Membrane</keyword>
<accession>A0ABP4W653</accession>
<sequence>MTTTASTHTGLDRFFEVLHRSPIVRSDDRVIAGVCGSVAARLGVSAKAVRIAAVVLAFFGPAFGLYLAAWLLIPDTRGRVTFERAVRGGEGKAIALTVVAGLVLLSDIGVHHPFGWFALAVTAIVLGSFVVGRGPAGGRRGRRPVTEPYAGATAYVPPTYAPTYPDAPAPQGHVPPQDAPRY</sequence>